<dbReference type="PRINTS" id="PR00081">
    <property type="entry name" value="GDHRDH"/>
</dbReference>
<evidence type="ECO:0000256" key="3">
    <source>
        <dbReference type="RuleBase" id="RU000363"/>
    </source>
</evidence>
<reference evidence="5 6" key="1">
    <citation type="journal article" date="2014" name="Antonie Van Leeuwenhoek">
        <title>Hyphomonas beringensis sp. nov. and Hyphomonas chukchiensis sp. nov., isolated from surface seawater of the Bering Sea and Chukchi Sea.</title>
        <authorList>
            <person name="Li C."/>
            <person name="Lai Q."/>
            <person name="Li G."/>
            <person name="Dong C."/>
            <person name="Wang J."/>
            <person name="Liao Y."/>
            <person name="Shao Z."/>
        </authorList>
    </citation>
    <scope>NUCLEOTIDE SEQUENCE [LARGE SCALE GENOMIC DNA]</scope>
    <source>
        <strain evidence="5 6">VP2</strain>
    </source>
</reference>
<proteinExistence type="inferred from homology"/>
<dbReference type="eggNOG" id="COG1028">
    <property type="taxonomic scope" value="Bacteria"/>
</dbReference>
<comment type="similarity">
    <text evidence="1 3">Belongs to the short-chain dehydrogenases/reductases (SDR) family.</text>
</comment>
<evidence type="ECO:0000259" key="4">
    <source>
        <dbReference type="SMART" id="SM00822"/>
    </source>
</evidence>
<dbReference type="EMBL" id="ARYJ01000006">
    <property type="protein sequence ID" value="KCZ88181.1"/>
    <property type="molecule type" value="Genomic_DNA"/>
</dbReference>
<dbReference type="Pfam" id="PF00106">
    <property type="entry name" value="adh_short"/>
    <property type="match status" value="1"/>
</dbReference>
<dbReference type="OrthoDB" id="9804774at2"/>
<dbReference type="GO" id="GO:0016491">
    <property type="term" value="F:oxidoreductase activity"/>
    <property type="evidence" value="ECO:0007669"/>
    <property type="project" value="UniProtKB-KW"/>
</dbReference>
<feature type="domain" description="Ketoreductase" evidence="4">
    <location>
        <begin position="9"/>
        <end position="181"/>
    </location>
</feature>
<dbReference type="STRING" id="1280952.HJA_11380"/>
<dbReference type="PANTHER" id="PTHR45024">
    <property type="entry name" value="DEHYDROGENASES, SHORT CHAIN"/>
    <property type="match status" value="1"/>
</dbReference>
<dbReference type="AlphaFoldDB" id="A0A059FCA9"/>
<dbReference type="Proteomes" id="UP000024816">
    <property type="component" value="Unassembled WGS sequence"/>
</dbReference>
<dbReference type="InterPro" id="IPR002347">
    <property type="entry name" value="SDR_fam"/>
</dbReference>
<dbReference type="PRINTS" id="PR00080">
    <property type="entry name" value="SDRFAMILY"/>
</dbReference>
<name>A0A059FCA9_9PROT</name>
<comment type="caution">
    <text evidence="5">The sequence shown here is derived from an EMBL/GenBank/DDBJ whole genome shotgun (WGS) entry which is preliminary data.</text>
</comment>
<evidence type="ECO:0000313" key="6">
    <source>
        <dbReference type="Proteomes" id="UP000024816"/>
    </source>
</evidence>
<organism evidence="5 6">
    <name type="scientific">Hyphomonas jannaschiana VP2</name>
    <dbReference type="NCBI Taxonomy" id="1280952"/>
    <lineage>
        <taxon>Bacteria</taxon>
        <taxon>Pseudomonadati</taxon>
        <taxon>Pseudomonadota</taxon>
        <taxon>Alphaproteobacteria</taxon>
        <taxon>Hyphomonadales</taxon>
        <taxon>Hyphomonadaceae</taxon>
        <taxon>Hyphomonas</taxon>
    </lineage>
</organism>
<dbReference type="Gene3D" id="3.40.50.720">
    <property type="entry name" value="NAD(P)-binding Rossmann-like Domain"/>
    <property type="match status" value="2"/>
</dbReference>
<evidence type="ECO:0000256" key="2">
    <source>
        <dbReference type="ARBA" id="ARBA00023002"/>
    </source>
</evidence>
<dbReference type="InterPro" id="IPR057326">
    <property type="entry name" value="KR_dom"/>
</dbReference>
<dbReference type="SUPFAM" id="SSF51735">
    <property type="entry name" value="NAD(P)-binding Rossmann-fold domains"/>
    <property type="match status" value="1"/>
</dbReference>
<gene>
    <name evidence="5" type="ORF">HJA_11380</name>
</gene>
<keyword evidence="6" id="KW-1185">Reference proteome</keyword>
<dbReference type="PANTHER" id="PTHR45024:SF2">
    <property type="entry name" value="SCP2 DOMAIN-CONTAINING PROTEIN"/>
    <property type="match status" value="1"/>
</dbReference>
<dbReference type="InterPro" id="IPR051687">
    <property type="entry name" value="Peroxisomal_Beta-Oxidation"/>
</dbReference>
<dbReference type="InterPro" id="IPR036291">
    <property type="entry name" value="NAD(P)-bd_dom_sf"/>
</dbReference>
<evidence type="ECO:0000256" key="1">
    <source>
        <dbReference type="ARBA" id="ARBA00006484"/>
    </source>
</evidence>
<keyword evidence="2" id="KW-0560">Oxidoreductase</keyword>
<protein>
    <submittedName>
        <fullName evidence="5">Short chain dehydrogenase/reductase family oxidoreductase</fullName>
    </submittedName>
</protein>
<dbReference type="PATRIC" id="fig|1280952.3.peg.2276"/>
<dbReference type="SMART" id="SM00822">
    <property type="entry name" value="PKS_KR"/>
    <property type="match status" value="1"/>
</dbReference>
<evidence type="ECO:0000313" key="5">
    <source>
        <dbReference type="EMBL" id="KCZ88181.1"/>
    </source>
</evidence>
<dbReference type="RefSeq" id="WP_035582227.1">
    <property type="nucleotide sequence ID" value="NZ_ARYJ01000006.1"/>
</dbReference>
<sequence>MSDIRFDGRVAIVTGAGGGLGRCHALELARRGAKVVVNDLGASMDGSGGSSEAAEAVVKEIEALGGEAISNGSSVADEAGVQKMIDDTMAKWGRIDILIANAGILRDKSFSKMTTQDIDLVLAVHLRGTFLPVHAAWNIMKEQNYGRIVVTTSSTGLYGNFGQANYGAGKLGVVGMMNTLKIEGAKNDIKINAVCPVAATRMTEGLMPPEALEQLKPEYVTPGVMNLVKDDAPTGMILSAGAGAFSMARIVETRGAYVGQGEELTAEAVAAKWGEITDTSKTLDAFTSGGQHGANMFSLVAEGKGKG</sequence>
<accession>A0A059FCA9</accession>